<organism evidence="2">
    <name type="scientific">marine sediment metagenome</name>
    <dbReference type="NCBI Taxonomy" id="412755"/>
    <lineage>
        <taxon>unclassified sequences</taxon>
        <taxon>metagenomes</taxon>
        <taxon>ecological metagenomes</taxon>
    </lineage>
</organism>
<dbReference type="InterPro" id="IPR043129">
    <property type="entry name" value="ATPase_NBD"/>
</dbReference>
<evidence type="ECO:0000259" key="1">
    <source>
        <dbReference type="Pfam" id="PF02782"/>
    </source>
</evidence>
<dbReference type="Gene3D" id="3.30.420.40">
    <property type="match status" value="1"/>
</dbReference>
<dbReference type="Pfam" id="PF02782">
    <property type="entry name" value="FGGY_C"/>
    <property type="match status" value="1"/>
</dbReference>
<feature type="non-terminal residue" evidence="2">
    <location>
        <position position="1"/>
    </location>
</feature>
<evidence type="ECO:0000313" key="2">
    <source>
        <dbReference type="EMBL" id="GAJ09599.1"/>
    </source>
</evidence>
<gene>
    <name evidence="2" type="ORF">S12H4_43654</name>
</gene>
<protein>
    <recommendedName>
        <fullName evidence="1">Carbohydrate kinase FGGY C-terminal domain-containing protein</fullName>
    </recommendedName>
</protein>
<dbReference type="InterPro" id="IPR018485">
    <property type="entry name" value="FGGY_C"/>
</dbReference>
<dbReference type="EMBL" id="BARW01026815">
    <property type="protein sequence ID" value="GAJ09599.1"/>
    <property type="molecule type" value="Genomic_DNA"/>
</dbReference>
<feature type="domain" description="Carbohydrate kinase FGGY C-terminal" evidence="1">
    <location>
        <begin position="2"/>
        <end position="63"/>
    </location>
</feature>
<accession>X1TWI1</accession>
<comment type="caution">
    <text evidence="2">The sequence shown here is derived from an EMBL/GenBank/DDBJ whole genome shotgun (WGS) entry which is preliminary data.</text>
</comment>
<reference evidence="2" key="1">
    <citation type="journal article" date="2014" name="Front. Microbiol.">
        <title>High frequency of phylogenetically diverse reductive dehalogenase-homologous genes in deep subseafloor sedimentary metagenomes.</title>
        <authorList>
            <person name="Kawai M."/>
            <person name="Futagami T."/>
            <person name="Toyoda A."/>
            <person name="Takaki Y."/>
            <person name="Nishi S."/>
            <person name="Hori S."/>
            <person name="Arai W."/>
            <person name="Tsubouchi T."/>
            <person name="Morono Y."/>
            <person name="Uchiyama I."/>
            <person name="Ito T."/>
            <person name="Fujiyama A."/>
            <person name="Inagaki F."/>
            <person name="Takami H."/>
        </authorList>
    </citation>
    <scope>NUCLEOTIDE SEQUENCE</scope>
    <source>
        <strain evidence="2">Expedition CK06-06</strain>
    </source>
</reference>
<proteinExistence type="predicted"/>
<dbReference type="GO" id="GO:0016301">
    <property type="term" value="F:kinase activity"/>
    <property type="evidence" value="ECO:0007669"/>
    <property type="project" value="InterPro"/>
</dbReference>
<dbReference type="AlphaFoldDB" id="X1TWI1"/>
<sequence>KYRWAVEKIEDITGKAIDCLHIVGGGIQNQLLCQFTANAVGKRVVTGPIEATASGNILMQAKATGQIETLTEAREVVRNSFELREYQPQEISLWKEQYRKIEKITKFLETDA</sequence>
<name>X1TWI1_9ZZZZ</name>
<dbReference type="SUPFAM" id="SSF53067">
    <property type="entry name" value="Actin-like ATPase domain"/>
    <property type="match status" value="1"/>
</dbReference>
<dbReference type="GO" id="GO:0005975">
    <property type="term" value="P:carbohydrate metabolic process"/>
    <property type="evidence" value="ECO:0007669"/>
    <property type="project" value="InterPro"/>
</dbReference>